<evidence type="ECO:0000313" key="1">
    <source>
        <dbReference type="EMBL" id="KOF20023.1"/>
    </source>
</evidence>
<sequence>MRKVRKIAYNDRTKNWDGCMLAFIAKRTLSMFPAIVVVCAGLRACHLVRRLVSPRTSTRMGSVLTSRGFESLSGDEAVFGIK</sequence>
<reference evidence="2" key="1">
    <citation type="submission" date="2015-07" db="EMBL/GenBank/DDBJ databases">
        <title>Whole genome sequence of an Ensifer adhaerens strain isolated from a cave pool in the Wind Cave National Park.</title>
        <authorList>
            <person name="Eng W.W.H."/>
            <person name="Gan H.M."/>
            <person name="Barton H.A."/>
            <person name="Savka M.A."/>
        </authorList>
    </citation>
    <scope>NUCLEOTIDE SEQUENCE [LARGE SCALE GENOMIC DNA]</scope>
    <source>
        <strain evidence="2">SD006</strain>
    </source>
</reference>
<protein>
    <submittedName>
        <fullName evidence="1">Uncharacterized protein</fullName>
    </submittedName>
</protein>
<accession>A0A0L8BZK3</accession>
<dbReference type="Proteomes" id="UP000037425">
    <property type="component" value="Unassembled WGS sequence"/>
</dbReference>
<comment type="caution">
    <text evidence="1">The sequence shown here is derived from an EMBL/GenBank/DDBJ whole genome shotgun (WGS) entry which is preliminary data.</text>
</comment>
<gene>
    <name evidence="1" type="ORF">AC244_08865</name>
</gene>
<proteinExistence type="predicted"/>
<dbReference type="AlphaFoldDB" id="A0A0L8BZK3"/>
<evidence type="ECO:0000313" key="2">
    <source>
        <dbReference type="Proteomes" id="UP000037425"/>
    </source>
</evidence>
<name>A0A0L8BZK3_ENSAD</name>
<organism evidence="1 2">
    <name type="scientific">Ensifer adhaerens</name>
    <name type="common">Sinorhizobium morelense</name>
    <dbReference type="NCBI Taxonomy" id="106592"/>
    <lineage>
        <taxon>Bacteria</taxon>
        <taxon>Pseudomonadati</taxon>
        <taxon>Pseudomonadota</taxon>
        <taxon>Alphaproteobacteria</taxon>
        <taxon>Hyphomicrobiales</taxon>
        <taxon>Rhizobiaceae</taxon>
        <taxon>Sinorhizobium/Ensifer group</taxon>
        <taxon>Ensifer</taxon>
    </lineage>
</organism>
<dbReference type="PATRIC" id="fig|106592.7.peg.4522"/>
<dbReference type="EMBL" id="LGAP01000003">
    <property type="protein sequence ID" value="KOF20023.1"/>
    <property type="molecule type" value="Genomic_DNA"/>
</dbReference>